<accession>A0A4Y9Y9Z9</accession>
<evidence type="ECO:0000256" key="2">
    <source>
        <dbReference type="SAM" id="MobiDB-lite"/>
    </source>
</evidence>
<sequence>MAEGDSHAEEVKPLVLKDEDEDDEAAEFNILRTQMRSLQEQLDRMEKRRTQARRLNNVKREPSPVRVGAFNGGVIDLTDD</sequence>
<gene>
    <name evidence="3" type="ORF">EVJ58_g6894</name>
</gene>
<dbReference type="Proteomes" id="UP000298390">
    <property type="component" value="Unassembled WGS sequence"/>
</dbReference>
<proteinExistence type="predicted"/>
<keyword evidence="1" id="KW-0175">Coiled coil</keyword>
<evidence type="ECO:0000256" key="1">
    <source>
        <dbReference type="SAM" id="Coils"/>
    </source>
</evidence>
<comment type="caution">
    <text evidence="3">The sequence shown here is derived from an EMBL/GenBank/DDBJ whole genome shotgun (WGS) entry which is preliminary data.</text>
</comment>
<dbReference type="EMBL" id="SEKV01000412">
    <property type="protein sequence ID" value="TFY57659.1"/>
    <property type="molecule type" value="Genomic_DNA"/>
</dbReference>
<evidence type="ECO:0000313" key="3">
    <source>
        <dbReference type="EMBL" id="TFY57659.1"/>
    </source>
</evidence>
<organism evidence="3 4">
    <name type="scientific">Rhodofomes roseus</name>
    <dbReference type="NCBI Taxonomy" id="34475"/>
    <lineage>
        <taxon>Eukaryota</taxon>
        <taxon>Fungi</taxon>
        <taxon>Dikarya</taxon>
        <taxon>Basidiomycota</taxon>
        <taxon>Agaricomycotina</taxon>
        <taxon>Agaricomycetes</taxon>
        <taxon>Polyporales</taxon>
        <taxon>Rhodofomes</taxon>
    </lineage>
</organism>
<feature type="region of interest" description="Disordered" evidence="2">
    <location>
        <begin position="1"/>
        <end position="22"/>
    </location>
</feature>
<evidence type="ECO:0000313" key="4">
    <source>
        <dbReference type="Proteomes" id="UP000298390"/>
    </source>
</evidence>
<feature type="coiled-coil region" evidence="1">
    <location>
        <begin position="28"/>
        <end position="55"/>
    </location>
</feature>
<protein>
    <submittedName>
        <fullName evidence="3">Uncharacterized protein</fullName>
    </submittedName>
</protein>
<reference evidence="3 4" key="1">
    <citation type="submission" date="2019-01" db="EMBL/GenBank/DDBJ databases">
        <title>Genome sequencing of the rare red list fungi Fomitopsis rosea.</title>
        <authorList>
            <person name="Buettner E."/>
            <person name="Kellner H."/>
        </authorList>
    </citation>
    <scope>NUCLEOTIDE SEQUENCE [LARGE SCALE GENOMIC DNA]</scope>
    <source>
        <strain evidence="3 4">DSM 105464</strain>
    </source>
</reference>
<feature type="compositionally biased region" description="Basic and acidic residues" evidence="2">
    <location>
        <begin position="1"/>
        <end position="17"/>
    </location>
</feature>
<dbReference type="AlphaFoldDB" id="A0A4Y9Y9Z9"/>
<name>A0A4Y9Y9Z9_9APHY</name>